<protein>
    <submittedName>
        <fullName evidence="3">FAD-binding oxidoreductase</fullName>
        <ecNumber evidence="3">1.-.-.-</ecNumber>
    </submittedName>
</protein>
<keyword evidence="4" id="KW-1185">Reference proteome</keyword>
<proteinExistence type="predicted"/>
<reference evidence="3 4" key="1">
    <citation type="submission" date="2024-01" db="EMBL/GenBank/DDBJ databases">
        <title>Multi-omics insights into the function and evolution of sodium benzoate biodegradation pathways in Benzoatithermus flavus gen. nov., sp. nov. from hot spring.</title>
        <authorList>
            <person name="Hu C.-J."/>
            <person name="Li W.-J."/>
        </authorList>
    </citation>
    <scope>NUCLEOTIDE SEQUENCE [LARGE SCALE GENOMIC DNA]</scope>
    <source>
        <strain evidence="3 4">SYSU G07066</strain>
    </source>
</reference>
<dbReference type="Gene3D" id="3.30.9.10">
    <property type="entry name" value="D-Amino Acid Oxidase, subunit A, domain 2"/>
    <property type="match status" value="1"/>
</dbReference>
<dbReference type="Pfam" id="PF01266">
    <property type="entry name" value="DAO"/>
    <property type="match status" value="1"/>
</dbReference>
<keyword evidence="1 3" id="KW-0560">Oxidoreductase</keyword>
<dbReference type="PANTHER" id="PTHR13847:SF281">
    <property type="entry name" value="FAD DEPENDENT OXIDOREDUCTASE DOMAIN-CONTAINING PROTEIN"/>
    <property type="match status" value="1"/>
</dbReference>
<dbReference type="Gene3D" id="3.50.50.60">
    <property type="entry name" value="FAD/NAD(P)-binding domain"/>
    <property type="match status" value="1"/>
</dbReference>
<evidence type="ECO:0000259" key="2">
    <source>
        <dbReference type="Pfam" id="PF01266"/>
    </source>
</evidence>
<name>A0ABU8XMS8_9PROT</name>
<dbReference type="Proteomes" id="UP001375743">
    <property type="component" value="Unassembled WGS sequence"/>
</dbReference>
<dbReference type="InterPro" id="IPR036188">
    <property type="entry name" value="FAD/NAD-bd_sf"/>
</dbReference>
<dbReference type="EC" id="1.-.-.-" evidence="3"/>
<dbReference type="PANTHER" id="PTHR13847">
    <property type="entry name" value="SARCOSINE DEHYDROGENASE-RELATED"/>
    <property type="match status" value="1"/>
</dbReference>
<dbReference type="InterPro" id="IPR006076">
    <property type="entry name" value="FAD-dep_OxRdtase"/>
</dbReference>
<comment type="caution">
    <text evidence="3">The sequence shown here is derived from an EMBL/GenBank/DDBJ whole genome shotgun (WGS) entry which is preliminary data.</text>
</comment>
<dbReference type="SUPFAM" id="SSF51905">
    <property type="entry name" value="FAD/NAD(P)-binding domain"/>
    <property type="match status" value="1"/>
</dbReference>
<dbReference type="RefSeq" id="WP_418158330.1">
    <property type="nucleotide sequence ID" value="NZ_JBBLZC010000003.1"/>
</dbReference>
<accession>A0ABU8XMS8</accession>
<sequence length="451" mass="49073">MTIESDLYHPGHYDRSRPVPSYWEATGGPPPAGVGSLTGDITTSIAIIGGGYTGLSAAYHLAREHGIAAAVLEAGPIGWGASGRNGGFCGLGGSKMGYRLMAQRFGTAETRCFFEAQKAGVALVRSLAAEEGIDIEPAGEGEHYLAHKPSRWHVLENYAGTVQRLFGERWALWRKPELEERLLRSPEAHGCLFIPHYLGLHPLRYVRGLAAAAVRRGASVFERTPVTAWQRTDGRHRLVTPHGTVTAERVLVATNGYTPEGLDPALHGRLLPALSSIVVTRPLSPDEQAAQGWVRPALVADTRNLLFYIRLLRDGRLLFGARGGTDASPAAFARRRAWMERRLGEKFPAWRGVGIDYAWWGLVCLARDLLPHLGWLDDGRSTLAALAYHGSGVSFATMFGRAAAARLAGREPDPPLPDFVLAPPPRFPVPGLRLTALRAAYAAYGFKDEWL</sequence>
<dbReference type="GO" id="GO:0016491">
    <property type="term" value="F:oxidoreductase activity"/>
    <property type="evidence" value="ECO:0007669"/>
    <property type="project" value="UniProtKB-KW"/>
</dbReference>
<evidence type="ECO:0000313" key="4">
    <source>
        <dbReference type="Proteomes" id="UP001375743"/>
    </source>
</evidence>
<organism evidence="3 4">
    <name type="scientific">Benzoatithermus flavus</name>
    <dbReference type="NCBI Taxonomy" id="3108223"/>
    <lineage>
        <taxon>Bacteria</taxon>
        <taxon>Pseudomonadati</taxon>
        <taxon>Pseudomonadota</taxon>
        <taxon>Alphaproteobacteria</taxon>
        <taxon>Geminicoccales</taxon>
        <taxon>Geminicoccaceae</taxon>
        <taxon>Benzoatithermus</taxon>
    </lineage>
</organism>
<dbReference type="EMBL" id="JBBLZC010000003">
    <property type="protein sequence ID" value="MEK0082483.1"/>
    <property type="molecule type" value="Genomic_DNA"/>
</dbReference>
<gene>
    <name evidence="3" type="ORF">U1T56_04930</name>
</gene>
<feature type="domain" description="FAD dependent oxidoreductase" evidence="2">
    <location>
        <begin position="45"/>
        <end position="406"/>
    </location>
</feature>
<evidence type="ECO:0000256" key="1">
    <source>
        <dbReference type="ARBA" id="ARBA00023002"/>
    </source>
</evidence>
<evidence type="ECO:0000313" key="3">
    <source>
        <dbReference type="EMBL" id="MEK0082483.1"/>
    </source>
</evidence>